<organism evidence="3 4">
    <name type="scientific">Mortierella alpina</name>
    <name type="common">Oleaginous fungus</name>
    <name type="synonym">Mortierella renispora</name>
    <dbReference type="NCBI Taxonomy" id="64518"/>
    <lineage>
        <taxon>Eukaryota</taxon>
        <taxon>Fungi</taxon>
        <taxon>Fungi incertae sedis</taxon>
        <taxon>Mucoromycota</taxon>
        <taxon>Mortierellomycotina</taxon>
        <taxon>Mortierellomycetes</taxon>
        <taxon>Mortierellales</taxon>
        <taxon>Mortierellaceae</taxon>
        <taxon>Mortierella</taxon>
    </lineage>
</organism>
<dbReference type="InterPro" id="IPR038770">
    <property type="entry name" value="Na+/solute_symporter_sf"/>
</dbReference>
<feature type="compositionally biased region" description="Polar residues" evidence="1">
    <location>
        <begin position="55"/>
        <end position="91"/>
    </location>
</feature>
<keyword evidence="2" id="KW-0472">Membrane</keyword>
<dbReference type="PANTHER" id="PTHR18640:SF5">
    <property type="entry name" value="SODIUM_BILE ACID COTRANSPORTER 7"/>
    <property type="match status" value="1"/>
</dbReference>
<proteinExistence type="predicted"/>
<reference evidence="3" key="1">
    <citation type="submission" date="2021-07" db="EMBL/GenBank/DDBJ databases">
        <title>Draft genome of Mortierella alpina, strain LL118, isolated from an aspen leaf litter sample.</title>
        <authorList>
            <person name="Yang S."/>
            <person name="Vinatzer B.A."/>
        </authorList>
    </citation>
    <scope>NUCLEOTIDE SEQUENCE</scope>
    <source>
        <strain evidence="3">LL118</strain>
    </source>
</reference>
<keyword evidence="2" id="KW-1133">Transmembrane helix</keyword>
<protein>
    <submittedName>
        <fullName evidence="3">Uncharacterized protein</fullName>
    </submittedName>
</protein>
<feature type="region of interest" description="Disordered" evidence="1">
    <location>
        <begin position="515"/>
        <end position="538"/>
    </location>
</feature>
<dbReference type="Gene3D" id="1.20.1530.20">
    <property type="match status" value="1"/>
</dbReference>
<comment type="caution">
    <text evidence="3">The sequence shown here is derived from an EMBL/GenBank/DDBJ whole genome shotgun (WGS) entry which is preliminary data.</text>
</comment>
<dbReference type="EMBL" id="JAIFTL010000096">
    <property type="protein sequence ID" value="KAG9323551.1"/>
    <property type="molecule type" value="Genomic_DNA"/>
</dbReference>
<feature type="compositionally biased region" description="Polar residues" evidence="1">
    <location>
        <begin position="21"/>
        <end position="47"/>
    </location>
</feature>
<evidence type="ECO:0000256" key="2">
    <source>
        <dbReference type="SAM" id="Phobius"/>
    </source>
</evidence>
<feature type="transmembrane region" description="Helical" evidence="2">
    <location>
        <begin position="205"/>
        <end position="225"/>
    </location>
</feature>
<keyword evidence="2" id="KW-0812">Transmembrane</keyword>
<name>A0A9P8A6D3_MORAP</name>
<evidence type="ECO:0000313" key="4">
    <source>
        <dbReference type="Proteomes" id="UP000717515"/>
    </source>
</evidence>
<evidence type="ECO:0000313" key="3">
    <source>
        <dbReference type="EMBL" id="KAG9323551.1"/>
    </source>
</evidence>
<evidence type="ECO:0000256" key="1">
    <source>
        <dbReference type="SAM" id="MobiDB-lite"/>
    </source>
</evidence>
<dbReference type="InterPro" id="IPR016833">
    <property type="entry name" value="Put_Na-Bile_cotransptr"/>
</dbReference>
<feature type="transmembrane region" description="Helical" evidence="2">
    <location>
        <begin position="107"/>
        <end position="127"/>
    </location>
</feature>
<gene>
    <name evidence="3" type="ORF">KVV02_003075</name>
</gene>
<feature type="region of interest" description="Disordered" evidence="1">
    <location>
        <begin position="382"/>
        <end position="410"/>
    </location>
</feature>
<accession>A0A9P8A6D3</accession>
<feature type="transmembrane region" description="Helical" evidence="2">
    <location>
        <begin position="345"/>
        <end position="366"/>
    </location>
</feature>
<feature type="transmembrane region" description="Helical" evidence="2">
    <location>
        <begin position="281"/>
        <end position="300"/>
    </location>
</feature>
<feature type="transmembrane region" description="Helical" evidence="2">
    <location>
        <begin position="312"/>
        <end position="333"/>
    </location>
</feature>
<feature type="transmembrane region" description="Helical" evidence="2">
    <location>
        <begin position="142"/>
        <end position="159"/>
    </location>
</feature>
<feature type="compositionally biased region" description="Low complexity" evidence="1">
    <location>
        <begin position="529"/>
        <end position="538"/>
    </location>
</feature>
<sequence length="538" mass="58622">MTQANNDRCGETKEAAIVMEQQLTPSRSNSTLHGPSTLASIPSPTTGHNRRDTEISISDATMRDNTPAPSSQSRSNNAKCEQDGQSVSNHPQTPPVKISRRARYWDIWMKNWFLLGLIVVIILARYFPNAGRTGGPIRPEYSVKYGVTSCIFLLSGLSLKTADILRSAMNYRAHLITQLTSFVVIPFFVKCLTVLVGLSPLNASLLAGMCVTSATSTTVSSNVVMTANSDGSEPLALFNAALGNLLGVFLSPLIVLVLLHSTAQSPSGQHGLDYATILRDLGSTILLPIVFGQICLYFFPRPIAWAKRQVHFPTLNSTCLLILVWTVFCDAFYNNTFSVVTAGEIIAIGALQALTFWSATFFLAFVSRARPRKIRILKAMERQTQEQEQQQEPHPLEAGYANSQPKHHPCTDGLSLPRSRFQVLVEPLSKADTVAVLFCGGTKSVAMGIPMIKILYSSGSGSTLAGLLATPLLIYHVEQLFSGAFMVGYLKKWVNRGEETLESFDGSRVQTLVEEEEAGSLADNDQRGPSSEKSPSSS</sequence>
<dbReference type="PANTHER" id="PTHR18640">
    <property type="entry name" value="SOLUTE CARRIER FAMILY 10 MEMBER 7"/>
    <property type="match status" value="1"/>
</dbReference>
<dbReference type="AlphaFoldDB" id="A0A9P8A6D3"/>
<dbReference type="Proteomes" id="UP000717515">
    <property type="component" value="Unassembled WGS sequence"/>
</dbReference>
<feature type="transmembrane region" description="Helical" evidence="2">
    <location>
        <begin position="237"/>
        <end position="261"/>
    </location>
</feature>
<feature type="transmembrane region" description="Helical" evidence="2">
    <location>
        <begin position="179"/>
        <end position="199"/>
    </location>
</feature>
<dbReference type="GO" id="GO:0005886">
    <property type="term" value="C:plasma membrane"/>
    <property type="evidence" value="ECO:0007669"/>
    <property type="project" value="TreeGrafter"/>
</dbReference>
<feature type="region of interest" description="Disordered" evidence="1">
    <location>
        <begin position="1"/>
        <end position="95"/>
    </location>
</feature>
<dbReference type="Pfam" id="PF13593">
    <property type="entry name" value="SBF_like"/>
    <property type="match status" value="1"/>
</dbReference>